<keyword evidence="2" id="KW-0560">Oxidoreductase</keyword>
<evidence type="ECO:0000259" key="4">
    <source>
        <dbReference type="Pfam" id="PF21761"/>
    </source>
</evidence>
<dbReference type="PIRSF" id="PIRSF000103">
    <property type="entry name" value="HIBADH"/>
    <property type="match status" value="1"/>
</dbReference>
<dbReference type="InterPro" id="IPR036291">
    <property type="entry name" value="NAD(P)-bd_dom_sf"/>
</dbReference>
<dbReference type="SUPFAM" id="SSF51735">
    <property type="entry name" value="NAD(P)-binding Rossmann-fold domains"/>
    <property type="match status" value="1"/>
</dbReference>
<keyword evidence="6" id="KW-1185">Reference proteome</keyword>
<dbReference type="Pfam" id="PF21761">
    <property type="entry name" value="RedAm-like_C"/>
    <property type="match status" value="1"/>
</dbReference>
<dbReference type="InterPro" id="IPR013328">
    <property type="entry name" value="6PGD_dom2"/>
</dbReference>
<comment type="similarity">
    <text evidence="1">Belongs to the HIBADH-related family.</text>
</comment>
<dbReference type="Pfam" id="PF03446">
    <property type="entry name" value="NAD_binding_2"/>
    <property type="match status" value="1"/>
</dbReference>
<evidence type="ECO:0000259" key="3">
    <source>
        <dbReference type="Pfam" id="PF03446"/>
    </source>
</evidence>
<sequence length="290" mass="30494">MSRQAVTVIGLGPMGQAMASALRRADHPVTVWNRTASKAAALVTEGAVLAATPAEAVAANELVILSLTDYAAMYPILEQAGAALAGRVIVNLSSDTPERTREGAAWVTARGARHLTGGVQVPPPQVATPGAATFYSGPEEVLDAHRSTLEVLTSVDFRGADPGLAALYYQLTIDLFWTTLVGYVHMLAVAAPHDISARYLLPYAAPALAGMPYFLEFYGERIDAGDHRGDVDRLSMAEASLDHVVHTTRAAGVDPTLPAAVLDLVRRGVAAGHGSDSISSLMTVFRRPAS</sequence>
<dbReference type="EMBL" id="CP016076">
    <property type="protein sequence ID" value="APU14905.1"/>
    <property type="molecule type" value="Genomic_DNA"/>
</dbReference>
<dbReference type="KEGG" id="acad:UA74_14235"/>
<dbReference type="PANTHER" id="PTHR43580">
    <property type="entry name" value="OXIDOREDUCTASE GLYR1-RELATED"/>
    <property type="match status" value="1"/>
</dbReference>
<feature type="domain" description="6-phosphogluconate dehydrogenase NADP-binding" evidence="3">
    <location>
        <begin position="6"/>
        <end position="153"/>
    </location>
</feature>
<evidence type="ECO:0000256" key="1">
    <source>
        <dbReference type="ARBA" id="ARBA00009080"/>
    </source>
</evidence>
<organism evidence="5 6">
    <name type="scientific">Actinoalloteichus fjordicus</name>
    <dbReference type="NCBI Taxonomy" id="1612552"/>
    <lineage>
        <taxon>Bacteria</taxon>
        <taxon>Bacillati</taxon>
        <taxon>Actinomycetota</taxon>
        <taxon>Actinomycetes</taxon>
        <taxon>Pseudonocardiales</taxon>
        <taxon>Pseudonocardiaceae</taxon>
        <taxon>Actinoalloteichus</taxon>
    </lineage>
</organism>
<dbReference type="GO" id="GO:0050661">
    <property type="term" value="F:NADP binding"/>
    <property type="evidence" value="ECO:0007669"/>
    <property type="project" value="InterPro"/>
</dbReference>
<evidence type="ECO:0000256" key="2">
    <source>
        <dbReference type="ARBA" id="ARBA00023002"/>
    </source>
</evidence>
<evidence type="ECO:0000313" key="5">
    <source>
        <dbReference type="EMBL" id="APU14905.1"/>
    </source>
</evidence>
<dbReference type="InterPro" id="IPR015815">
    <property type="entry name" value="HIBADH-related"/>
</dbReference>
<protein>
    <submittedName>
        <fullName evidence="5">Beta-hydroxyacid dehydrogenase, 3-hydroxyisobutyrate dehydrogenase</fullName>
    </submittedName>
</protein>
<dbReference type="Gene3D" id="1.10.1040.10">
    <property type="entry name" value="N-(1-d-carboxylethyl)-l-norvaline Dehydrogenase, domain 2"/>
    <property type="match status" value="1"/>
</dbReference>
<name>A0AAC9LEL9_9PSEU</name>
<dbReference type="Proteomes" id="UP000185511">
    <property type="component" value="Chromosome"/>
</dbReference>
<accession>A0AAC9LEL9</accession>
<dbReference type="InterPro" id="IPR048666">
    <property type="entry name" value="RedAm-like_C"/>
</dbReference>
<feature type="domain" description="NADPH-dependent reductive aminase-like C-terminal" evidence="4">
    <location>
        <begin position="161"/>
        <end position="287"/>
    </location>
</feature>
<proteinExistence type="inferred from homology"/>
<dbReference type="Gene3D" id="3.40.50.720">
    <property type="entry name" value="NAD(P)-binding Rossmann-like Domain"/>
    <property type="match status" value="1"/>
</dbReference>
<evidence type="ECO:0000313" key="6">
    <source>
        <dbReference type="Proteomes" id="UP000185511"/>
    </source>
</evidence>
<gene>
    <name evidence="5" type="ORF">UA74_14235</name>
</gene>
<dbReference type="InterPro" id="IPR051265">
    <property type="entry name" value="HIBADH-related_NP60_sf"/>
</dbReference>
<reference evidence="6" key="1">
    <citation type="submission" date="2016-06" db="EMBL/GenBank/DDBJ databases">
        <title>Complete genome sequence of Actinoalloteichus fjordicus DSM 46855 (=ADI127-17), type strain of the new species Actinoalloteichus fjordicus.</title>
        <authorList>
            <person name="Ruckert C."/>
            <person name="Nouioui I."/>
            <person name="Willmese J."/>
            <person name="van Wezel G."/>
            <person name="Klenk H.-P."/>
            <person name="Kalinowski J."/>
            <person name="Zotchev S.B."/>
        </authorList>
    </citation>
    <scope>NUCLEOTIDE SEQUENCE [LARGE SCALE GENOMIC DNA]</scope>
    <source>
        <strain evidence="6">ADI127-7</strain>
    </source>
</reference>
<dbReference type="PANTHER" id="PTHR43580:SF2">
    <property type="entry name" value="CYTOKINE-LIKE NUCLEAR FACTOR N-PAC"/>
    <property type="match status" value="1"/>
</dbReference>
<dbReference type="RefSeq" id="WP_075740679.1">
    <property type="nucleotide sequence ID" value="NZ_CP016076.1"/>
</dbReference>
<dbReference type="AlphaFoldDB" id="A0AAC9LEL9"/>
<dbReference type="InterPro" id="IPR006115">
    <property type="entry name" value="6PGDH_NADP-bd"/>
</dbReference>
<dbReference type="GO" id="GO:0016491">
    <property type="term" value="F:oxidoreductase activity"/>
    <property type="evidence" value="ECO:0007669"/>
    <property type="project" value="UniProtKB-KW"/>
</dbReference>